<organism evidence="1 2">
    <name type="scientific">Drosophila erecta</name>
    <name type="common">Fruit fly</name>
    <dbReference type="NCBI Taxonomy" id="7220"/>
    <lineage>
        <taxon>Eukaryota</taxon>
        <taxon>Metazoa</taxon>
        <taxon>Ecdysozoa</taxon>
        <taxon>Arthropoda</taxon>
        <taxon>Hexapoda</taxon>
        <taxon>Insecta</taxon>
        <taxon>Pterygota</taxon>
        <taxon>Neoptera</taxon>
        <taxon>Endopterygota</taxon>
        <taxon>Diptera</taxon>
        <taxon>Brachycera</taxon>
        <taxon>Muscomorpha</taxon>
        <taxon>Ephydroidea</taxon>
        <taxon>Drosophilidae</taxon>
        <taxon>Drosophila</taxon>
        <taxon>Sophophora</taxon>
    </lineage>
</organism>
<evidence type="ECO:0000313" key="2">
    <source>
        <dbReference type="Proteomes" id="UP000008711"/>
    </source>
</evidence>
<name>B3P2M7_DROER</name>
<reference evidence="1 2" key="1">
    <citation type="journal article" date="2007" name="Nature">
        <title>Evolution of genes and genomes on the Drosophila phylogeny.</title>
        <authorList>
            <consortium name="Drosophila 12 Genomes Consortium"/>
            <person name="Clark A.G."/>
            <person name="Eisen M.B."/>
            <person name="Smith D.R."/>
            <person name="Bergman C.M."/>
            <person name="Oliver B."/>
            <person name="Markow T.A."/>
            <person name="Kaufman T.C."/>
            <person name="Kellis M."/>
            <person name="Gelbart W."/>
            <person name="Iyer V.N."/>
            <person name="Pollard D.A."/>
            <person name="Sackton T.B."/>
            <person name="Larracuente A.M."/>
            <person name="Singh N.D."/>
            <person name="Abad J.P."/>
            <person name="Abt D.N."/>
            <person name="Adryan B."/>
            <person name="Aguade M."/>
            <person name="Akashi H."/>
            <person name="Anderson W.W."/>
            <person name="Aquadro C.F."/>
            <person name="Ardell D.H."/>
            <person name="Arguello R."/>
            <person name="Artieri C.G."/>
            <person name="Barbash D.A."/>
            <person name="Barker D."/>
            <person name="Barsanti P."/>
            <person name="Batterham P."/>
            <person name="Batzoglou S."/>
            <person name="Begun D."/>
            <person name="Bhutkar A."/>
            <person name="Blanco E."/>
            <person name="Bosak S.A."/>
            <person name="Bradley R.K."/>
            <person name="Brand A.D."/>
            <person name="Brent M.R."/>
            <person name="Brooks A.N."/>
            <person name="Brown R.H."/>
            <person name="Butlin R.K."/>
            <person name="Caggese C."/>
            <person name="Calvi B.R."/>
            <person name="Bernardo de Carvalho A."/>
            <person name="Caspi A."/>
            <person name="Castrezana S."/>
            <person name="Celniker S.E."/>
            <person name="Chang J.L."/>
            <person name="Chapple C."/>
            <person name="Chatterji S."/>
            <person name="Chinwalla A."/>
            <person name="Civetta A."/>
            <person name="Clifton S.W."/>
            <person name="Comeron J.M."/>
            <person name="Costello J.C."/>
            <person name="Coyne J.A."/>
            <person name="Daub J."/>
            <person name="David R.G."/>
            <person name="Delcher A.L."/>
            <person name="Delehaunty K."/>
            <person name="Do C.B."/>
            <person name="Ebling H."/>
            <person name="Edwards K."/>
            <person name="Eickbush T."/>
            <person name="Evans J.D."/>
            <person name="Filipski A."/>
            <person name="Findeiss S."/>
            <person name="Freyhult E."/>
            <person name="Fulton L."/>
            <person name="Fulton R."/>
            <person name="Garcia A.C."/>
            <person name="Gardiner A."/>
            <person name="Garfield D.A."/>
            <person name="Garvin B.E."/>
            <person name="Gibson G."/>
            <person name="Gilbert D."/>
            <person name="Gnerre S."/>
            <person name="Godfrey J."/>
            <person name="Good R."/>
            <person name="Gotea V."/>
            <person name="Gravely B."/>
            <person name="Greenberg A.J."/>
            <person name="Griffiths-Jones S."/>
            <person name="Gross S."/>
            <person name="Guigo R."/>
            <person name="Gustafson E.A."/>
            <person name="Haerty W."/>
            <person name="Hahn M.W."/>
            <person name="Halligan D.L."/>
            <person name="Halpern A.L."/>
            <person name="Halter G.M."/>
            <person name="Han M.V."/>
            <person name="Heger A."/>
            <person name="Hillier L."/>
            <person name="Hinrichs A.S."/>
            <person name="Holmes I."/>
            <person name="Hoskins R.A."/>
            <person name="Hubisz M.J."/>
            <person name="Hultmark D."/>
            <person name="Huntley M.A."/>
            <person name="Jaffe D.B."/>
            <person name="Jagadeeshan S."/>
            <person name="Jeck W.R."/>
            <person name="Johnson J."/>
            <person name="Jones C.D."/>
            <person name="Jordan W.C."/>
            <person name="Karpen G.H."/>
            <person name="Kataoka E."/>
            <person name="Keightley P.D."/>
            <person name="Kheradpour P."/>
            <person name="Kirkness E.F."/>
            <person name="Koerich L.B."/>
            <person name="Kristiansen K."/>
            <person name="Kudrna D."/>
            <person name="Kulathinal R.J."/>
            <person name="Kumar S."/>
            <person name="Kwok R."/>
            <person name="Lander E."/>
            <person name="Langley C.H."/>
            <person name="Lapoint R."/>
            <person name="Lazzaro B.P."/>
            <person name="Lee S.J."/>
            <person name="Levesque L."/>
            <person name="Li R."/>
            <person name="Lin C.F."/>
            <person name="Lin M.F."/>
            <person name="Lindblad-Toh K."/>
            <person name="Llopart A."/>
            <person name="Long M."/>
            <person name="Low L."/>
            <person name="Lozovsky E."/>
            <person name="Lu J."/>
            <person name="Luo M."/>
            <person name="Machado C.A."/>
            <person name="Makalowski W."/>
            <person name="Marzo M."/>
            <person name="Matsuda M."/>
            <person name="Matzkin L."/>
            <person name="McAllister B."/>
            <person name="McBride C.S."/>
            <person name="McKernan B."/>
            <person name="McKernan K."/>
            <person name="Mendez-Lago M."/>
            <person name="Minx P."/>
            <person name="Mollenhauer M.U."/>
            <person name="Montooth K."/>
            <person name="Mount S.M."/>
            <person name="Mu X."/>
            <person name="Myers E."/>
            <person name="Negre B."/>
            <person name="Newfeld S."/>
            <person name="Nielsen R."/>
            <person name="Noor M.A."/>
            <person name="O'Grady P."/>
            <person name="Pachter L."/>
            <person name="Papaceit M."/>
            <person name="Parisi M.J."/>
            <person name="Parisi M."/>
            <person name="Parts L."/>
            <person name="Pedersen J.S."/>
            <person name="Pesole G."/>
            <person name="Phillippy A.M."/>
            <person name="Ponting C.P."/>
            <person name="Pop M."/>
            <person name="Porcelli D."/>
            <person name="Powell J.R."/>
            <person name="Prohaska S."/>
            <person name="Pruitt K."/>
            <person name="Puig M."/>
            <person name="Quesneville H."/>
            <person name="Ram K.R."/>
            <person name="Rand D."/>
            <person name="Rasmussen M.D."/>
            <person name="Reed L.K."/>
            <person name="Reenan R."/>
            <person name="Reily A."/>
            <person name="Remington K.A."/>
            <person name="Rieger T.T."/>
            <person name="Ritchie M.G."/>
            <person name="Robin C."/>
            <person name="Rogers Y.H."/>
            <person name="Rohde C."/>
            <person name="Rozas J."/>
            <person name="Rubenfield M.J."/>
            <person name="Ruiz A."/>
            <person name="Russo S."/>
            <person name="Salzberg S.L."/>
            <person name="Sanchez-Gracia A."/>
            <person name="Saranga D.J."/>
            <person name="Sato H."/>
            <person name="Schaeffer S.W."/>
            <person name="Schatz M.C."/>
            <person name="Schlenke T."/>
            <person name="Schwartz R."/>
            <person name="Segarra C."/>
            <person name="Singh R.S."/>
            <person name="Sirot L."/>
            <person name="Sirota M."/>
            <person name="Sisneros N.B."/>
            <person name="Smith C.D."/>
            <person name="Smith T.F."/>
            <person name="Spieth J."/>
            <person name="Stage D.E."/>
            <person name="Stark A."/>
            <person name="Stephan W."/>
            <person name="Strausberg R.L."/>
            <person name="Strempel S."/>
            <person name="Sturgill D."/>
            <person name="Sutton G."/>
            <person name="Sutton G.G."/>
            <person name="Tao W."/>
            <person name="Teichmann S."/>
            <person name="Tobari Y.N."/>
            <person name="Tomimura Y."/>
            <person name="Tsolas J.M."/>
            <person name="Valente V.L."/>
            <person name="Venter E."/>
            <person name="Venter J.C."/>
            <person name="Vicario S."/>
            <person name="Vieira F.G."/>
            <person name="Vilella A.J."/>
            <person name="Villasante A."/>
            <person name="Walenz B."/>
            <person name="Wang J."/>
            <person name="Wasserman M."/>
            <person name="Watts T."/>
            <person name="Wilson D."/>
            <person name="Wilson R.K."/>
            <person name="Wing R.A."/>
            <person name="Wolfner M.F."/>
            <person name="Wong A."/>
            <person name="Wong G.K."/>
            <person name="Wu C.I."/>
            <person name="Wu G."/>
            <person name="Yamamoto D."/>
            <person name="Yang H.P."/>
            <person name="Yang S.P."/>
            <person name="Yorke J.A."/>
            <person name="Yoshida K."/>
            <person name="Zdobnov E."/>
            <person name="Zhang P."/>
            <person name="Zhang Y."/>
            <person name="Zimin A.V."/>
            <person name="Baldwin J."/>
            <person name="Abdouelleil A."/>
            <person name="Abdulkadir J."/>
            <person name="Abebe A."/>
            <person name="Abera B."/>
            <person name="Abreu J."/>
            <person name="Acer S.C."/>
            <person name="Aftuck L."/>
            <person name="Alexander A."/>
            <person name="An P."/>
            <person name="Anderson E."/>
            <person name="Anderson S."/>
            <person name="Arachi H."/>
            <person name="Azer M."/>
            <person name="Bachantsang P."/>
            <person name="Barry A."/>
            <person name="Bayul T."/>
            <person name="Berlin A."/>
            <person name="Bessette D."/>
            <person name="Bloom T."/>
            <person name="Blye J."/>
            <person name="Boguslavskiy L."/>
            <person name="Bonnet C."/>
            <person name="Boukhgalter B."/>
            <person name="Bourzgui I."/>
            <person name="Brown A."/>
            <person name="Cahill P."/>
            <person name="Channer S."/>
            <person name="Cheshatsang Y."/>
            <person name="Chuda L."/>
            <person name="Citroen M."/>
            <person name="Collymore A."/>
            <person name="Cooke P."/>
            <person name="Costello M."/>
            <person name="D'Aco K."/>
            <person name="Daza R."/>
            <person name="De Haan G."/>
            <person name="DeGray S."/>
            <person name="DeMaso C."/>
            <person name="Dhargay N."/>
            <person name="Dooley K."/>
            <person name="Dooley E."/>
            <person name="Doricent M."/>
            <person name="Dorje P."/>
            <person name="Dorjee K."/>
            <person name="Dupes A."/>
            <person name="Elong R."/>
            <person name="Falk J."/>
            <person name="Farina A."/>
            <person name="Faro S."/>
            <person name="Ferguson D."/>
            <person name="Fisher S."/>
            <person name="Foley C.D."/>
            <person name="Franke A."/>
            <person name="Friedrich D."/>
            <person name="Gadbois L."/>
            <person name="Gearin G."/>
            <person name="Gearin C.R."/>
            <person name="Giannoukos G."/>
            <person name="Goode T."/>
            <person name="Graham J."/>
            <person name="Grandbois E."/>
            <person name="Grewal S."/>
            <person name="Gyaltsen K."/>
            <person name="Hafez N."/>
            <person name="Hagos B."/>
            <person name="Hall J."/>
            <person name="Henson C."/>
            <person name="Hollinger A."/>
            <person name="Honan T."/>
            <person name="Huard M.D."/>
            <person name="Hughes L."/>
            <person name="Hurhula B."/>
            <person name="Husby M.E."/>
            <person name="Kamat A."/>
            <person name="Kanga B."/>
            <person name="Kashin S."/>
            <person name="Khazanovich D."/>
            <person name="Kisner P."/>
            <person name="Lance K."/>
            <person name="Lara M."/>
            <person name="Lee W."/>
            <person name="Lennon N."/>
            <person name="Letendre F."/>
            <person name="LeVine R."/>
            <person name="Lipovsky A."/>
            <person name="Liu X."/>
            <person name="Liu J."/>
            <person name="Liu S."/>
            <person name="Lokyitsang T."/>
            <person name="Lokyitsang Y."/>
            <person name="Lubonja R."/>
            <person name="Lui A."/>
            <person name="MacDonald P."/>
            <person name="Magnisalis V."/>
            <person name="Maru K."/>
            <person name="Matthews C."/>
            <person name="McCusker W."/>
            <person name="McDonough S."/>
            <person name="Mehta T."/>
            <person name="Meldrim J."/>
            <person name="Meneus L."/>
            <person name="Mihai O."/>
            <person name="Mihalev A."/>
            <person name="Mihova T."/>
            <person name="Mittelman R."/>
            <person name="Mlenga V."/>
            <person name="Montmayeur A."/>
            <person name="Mulrain L."/>
            <person name="Navidi A."/>
            <person name="Naylor J."/>
            <person name="Negash T."/>
            <person name="Nguyen T."/>
            <person name="Nguyen N."/>
            <person name="Nicol R."/>
            <person name="Norbu C."/>
            <person name="Norbu N."/>
            <person name="Novod N."/>
            <person name="O'Neill B."/>
            <person name="Osman S."/>
            <person name="Markiewicz E."/>
            <person name="Oyono O.L."/>
            <person name="Patti C."/>
            <person name="Phunkhang P."/>
            <person name="Pierre F."/>
            <person name="Priest M."/>
            <person name="Raghuraman S."/>
            <person name="Rege F."/>
            <person name="Reyes R."/>
            <person name="Rise C."/>
            <person name="Rogov P."/>
            <person name="Ross K."/>
            <person name="Ryan E."/>
            <person name="Settipalli S."/>
            <person name="Shea T."/>
            <person name="Sherpa N."/>
            <person name="Shi L."/>
            <person name="Shih D."/>
            <person name="Sparrow T."/>
            <person name="Spaulding J."/>
            <person name="Stalker J."/>
            <person name="Stange-Thomann N."/>
            <person name="Stavropoulos S."/>
            <person name="Stone C."/>
            <person name="Strader C."/>
            <person name="Tesfaye S."/>
            <person name="Thomson T."/>
            <person name="Thoulutsang Y."/>
            <person name="Thoulutsang D."/>
            <person name="Topham K."/>
            <person name="Topping I."/>
            <person name="Tsamla T."/>
            <person name="Vassiliev H."/>
            <person name="Vo A."/>
            <person name="Wangchuk T."/>
            <person name="Wangdi T."/>
            <person name="Weiand M."/>
            <person name="Wilkinson J."/>
            <person name="Wilson A."/>
            <person name="Yadav S."/>
            <person name="Young G."/>
            <person name="Yu Q."/>
            <person name="Zembek L."/>
            <person name="Zhong D."/>
            <person name="Zimmer A."/>
            <person name="Zwirko Z."/>
            <person name="Jaffe D.B."/>
            <person name="Alvarez P."/>
            <person name="Brockman W."/>
            <person name="Butler J."/>
            <person name="Chin C."/>
            <person name="Gnerre S."/>
            <person name="Grabherr M."/>
            <person name="Kleber M."/>
            <person name="Mauceli E."/>
            <person name="MacCallum I."/>
        </authorList>
    </citation>
    <scope>NUCLEOTIDE SEQUENCE [LARGE SCALE GENOMIC DNA]</scope>
    <source>
        <strain evidence="1 2">TSC#14021-0224.01</strain>
    </source>
</reference>
<gene>
    <name evidence="1" type="primary">Dere\GG13523</name>
    <name evidence="1" type="ORF">Dere_GG13523</name>
</gene>
<protein>
    <submittedName>
        <fullName evidence="1">GG13523</fullName>
    </submittedName>
</protein>
<dbReference type="eggNOG" id="KOG3017">
    <property type="taxonomic scope" value="Eukaryota"/>
</dbReference>
<keyword evidence="2" id="KW-1185">Reference proteome</keyword>
<accession>B3P2M7</accession>
<reference evidence="1 2" key="2">
    <citation type="journal article" date="2008" name="Bioinformatics">
        <title>Assembly reconciliation.</title>
        <authorList>
            <person name="Zimin A.V."/>
            <person name="Smith D.R."/>
            <person name="Sutton G."/>
            <person name="Yorke J.A."/>
        </authorList>
    </citation>
    <scope>NUCLEOTIDE SEQUENCE [LARGE SCALE GENOMIC DNA]</scope>
    <source>
        <strain evidence="1 2">TSC#14021-0224.01</strain>
    </source>
</reference>
<dbReference type="Proteomes" id="UP000008711">
    <property type="component" value="Unassembled WGS sequence"/>
</dbReference>
<dbReference type="EMBL" id="CH954181">
    <property type="protein sequence ID" value="EDV48049.1"/>
    <property type="molecule type" value="Genomic_DNA"/>
</dbReference>
<sequence>MSVRAATGGKVDWAVGRRKLEPGARSTEEGQTTWQCLFGVICQYPNAKSIIPPASCQHNKPIAAEASVQRQLDVLKGNKRACYGRVPRLSDTHYSDSGSAKEKVQQRVWLLCYAKHDIPIFLHYTRLML</sequence>
<proteinExistence type="predicted"/>
<dbReference type="AlphaFoldDB" id="B3P2M7"/>
<evidence type="ECO:0000313" key="1">
    <source>
        <dbReference type="EMBL" id="EDV48049.1"/>
    </source>
</evidence>
<dbReference type="HOGENOM" id="CLU_1950995_0_0_1"/>